<reference evidence="1" key="1">
    <citation type="submission" date="2022-11" db="EMBL/GenBank/DDBJ databases">
        <authorList>
            <person name="Hyden B.L."/>
            <person name="Feng K."/>
            <person name="Yates T."/>
            <person name="Jawdy S."/>
            <person name="Smart L.B."/>
            <person name="Muchero W."/>
        </authorList>
    </citation>
    <scope>NUCLEOTIDE SEQUENCE</scope>
    <source>
        <tissue evidence="1">Shoot tip</tissue>
    </source>
</reference>
<sequence>MLELTETLDHKIHAYSLKLPYSLVEAAVSVAYTHFFILEVDNYIDMAVQFLRLIMPIVKILRLCETTMRMLSNAVREKLPCFENLPNFLNLTRLEIEASGDYCWFVSQEILKCSPKLEVLILYKDKTLTVQTNEPPKWGSSACGITFSP</sequence>
<proteinExistence type="predicted"/>
<organism evidence="1 2">
    <name type="scientific">Salix purpurea</name>
    <name type="common">Purple osier willow</name>
    <dbReference type="NCBI Taxonomy" id="77065"/>
    <lineage>
        <taxon>Eukaryota</taxon>
        <taxon>Viridiplantae</taxon>
        <taxon>Streptophyta</taxon>
        <taxon>Embryophyta</taxon>
        <taxon>Tracheophyta</taxon>
        <taxon>Spermatophyta</taxon>
        <taxon>Magnoliopsida</taxon>
        <taxon>eudicotyledons</taxon>
        <taxon>Gunneridae</taxon>
        <taxon>Pentapetalae</taxon>
        <taxon>rosids</taxon>
        <taxon>fabids</taxon>
        <taxon>Malpighiales</taxon>
        <taxon>Salicaceae</taxon>
        <taxon>Saliceae</taxon>
        <taxon>Salix</taxon>
    </lineage>
</organism>
<keyword evidence="2" id="KW-1185">Reference proteome</keyword>
<accession>A0A9Q0WRJ6</accession>
<name>A0A9Q0WRJ6_SALPP</name>
<dbReference type="AlphaFoldDB" id="A0A9Q0WRJ6"/>
<evidence type="ECO:0000313" key="1">
    <source>
        <dbReference type="EMBL" id="KAJ6770440.1"/>
    </source>
</evidence>
<evidence type="ECO:0000313" key="2">
    <source>
        <dbReference type="Proteomes" id="UP001151532"/>
    </source>
</evidence>
<dbReference type="EMBL" id="JAPFFK010000003">
    <property type="protein sequence ID" value="KAJ6770440.1"/>
    <property type="molecule type" value="Genomic_DNA"/>
</dbReference>
<reference evidence="1" key="2">
    <citation type="journal article" date="2023" name="Int. J. Mol. Sci.">
        <title>De Novo Assembly and Annotation of 11 Diverse Shrub Willow (Salix) Genomes Reveals Novel Gene Organization in Sex-Linked Regions.</title>
        <authorList>
            <person name="Hyden B."/>
            <person name="Feng K."/>
            <person name="Yates T.B."/>
            <person name="Jawdy S."/>
            <person name="Cereghino C."/>
            <person name="Smart L.B."/>
            <person name="Muchero W."/>
        </authorList>
    </citation>
    <scope>NUCLEOTIDE SEQUENCE</scope>
    <source>
        <tissue evidence="1">Shoot tip</tissue>
    </source>
</reference>
<gene>
    <name evidence="1" type="ORF">OIU79_021147</name>
</gene>
<dbReference type="OrthoDB" id="811707at2759"/>
<protein>
    <submittedName>
        <fullName evidence="1">Uncharacterized protein</fullName>
    </submittedName>
</protein>
<comment type="caution">
    <text evidence="1">The sequence shown here is derived from an EMBL/GenBank/DDBJ whole genome shotgun (WGS) entry which is preliminary data.</text>
</comment>
<dbReference type="Proteomes" id="UP001151532">
    <property type="component" value="Chromosome 11"/>
</dbReference>